<feature type="domain" description="Big-1" evidence="4">
    <location>
        <begin position="1488"/>
        <end position="1595"/>
    </location>
</feature>
<dbReference type="PROSITE" id="PS51272">
    <property type="entry name" value="SLH"/>
    <property type="match status" value="2"/>
</dbReference>
<dbReference type="Pfam" id="PF18998">
    <property type="entry name" value="Flg_new_2"/>
    <property type="match status" value="3"/>
</dbReference>
<evidence type="ECO:0000256" key="2">
    <source>
        <dbReference type="SAM" id="SignalP"/>
    </source>
</evidence>
<proteinExistence type="inferred from homology"/>
<dbReference type="InterPro" id="IPR013783">
    <property type="entry name" value="Ig-like_fold"/>
</dbReference>
<reference evidence="6" key="1">
    <citation type="submission" date="2023-07" db="EMBL/GenBank/DDBJ databases">
        <title>Sorghum-associated microbial communities from plants grown in Nebraska, USA.</title>
        <authorList>
            <person name="Schachtman D."/>
        </authorList>
    </citation>
    <scope>NUCLEOTIDE SEQUENCE</scope>
    <source>
        <strain evidence="6">BE80</strain>
    </source>
</reference>
<dbReference type="Gene3D" id="2.60.40.10">
    <property type="entry name" value="Immunoglobulins"/>
    <property type="match status" value="1"/>
</dbReference>
<dbReference type="Proteomes" id="UP001254832">
    <property type="component" value="Unassembled WGS sequence"/>
</dbReference>
<dbReference type="Pfam" id="PF13620">
    <property type="entry name" value="CarboxypepD_reg"/>
    <property type="match status" value="1"/>
</dbReference>
<evidence type="ECO:0000259" key="5">
    <source>
        <dbReference type="PROSITE" id="PS51272"/>
    </source>
</evidence>
<dbReference type="Gene3D" id="3.40.50.410">
    <property type="entry name" value="von Willebrand factor, type A domain"/>
    <property type="match status" value="1"/>
</dbReference>
<feature type="signal peptide" evidence="2">
    <location>
        <begin position="1"/>
        <end position="34"/>
    </location>
</feature>
<dbReference type="NCBIfam" id="NF012211">
    <property type="entry name" value="tand_rpt_95"/>
    <property type="match status" value="4"/>
</dbReference>
<evidence type="ECO:0000259" key="4">
    <source>
        <dbReference type="PROSITE" id="PS51127"/>
    </source>
</evidence>
<comment type="similarity">
    <text evidence="1">Belongs to the intimin/invasin family.</text>
</comment>
<dbReference type="PANTHER" id="PTHR43308">
    <property type="entry name" value="OUTER MEMBRANE PROTEIN ALPHA-RELATED"/>
    <property type="match status" value="1"/>
</dbReference>
<organism evidence="6 7">
    <name type="scientific">Paenibacillus amylolyticus</name>
    <dbReference type="NCBI Taxonomy" id="1451"/>
    <lineage>
        <taxon>Bacteria</taxon>
        <taxon>Bacillati</taxon>
        <taxon>Bacillota</taxon>
        <taxon>Bacilli</taxon>
        <taxon>Bacillales</taxon>
        <taxon>Paenibacillaceae</taxon>
        <taxon>Paenibacillus</taxon>
    </lineage>
</organism>
<dbReference type="SMART" id="SM00634">
    <property type="entry name" value="BID_1"/>
    <property type="match status" value="1"/>
</dbReference>
<dbReference type="PANTHER" id="PTHR43308:SF5">
    <property type="entry name" value="S-LAYER PROTEIN _ PEPTIDOGLYCAN ENDO-BETA-N-ACETYLGLUCOSAMINIDASE"/>
    <property type="match status" value="1"/>
</dbReference>
<dbReference type="PROSITE" id="PS51127">
    <property type="entry name" value="BIG1"/>
    <property type="match status" value="1"/>
</dbReference>
<protein>
    <submittedName>
        <fullName evidence="6">Repeat protein (TIGR02543 family)</fullName>
    </submittedName>
</protein>
<feature type="domain" description="VWFA" evidence="3">
    <location>
        <begin position="121"/>
        <end position="282"/>
    </location>
</feature>
<dbReference type="InterPro" id="IPR051465">
    <property type="entry name" value="Cell_Envelope_Struct_Comp"/>
</dbReference>
<dbReference type="InterPro" id="IPR001119">
    <property type="entry name" value="SLH_dom"/>
</dbReference>
<dbReference type="EMBL" id="JAVDTR010000023">
    <property type="protein sequence ID" value="MDR6727092.1"/>
    <property type="molecule type" value="Genomic_DNA"/>
</dbReference>
<comment type="caution">
    <text evidence="6">The sequence shown here is derived from an EMBL/GenBank/DDBJ whole genome shotgun (WGS) entry which is preliminary data.</text>
</comment>
<keyword evidence="2" id="KW-0732">Signal</keyword>
<name>A0AAP5H753_PAEAM</name>
<dbReference type="Pfam" id="PF01345">
    <property type="entry name" value="DUF11"/>
    <property type="match status" value="1"/>
</dbReference>
<dbReference type="SUPFAM" id="SSF53300">
    <property type="entry name" value="vWA-like"/>
    <property type="match status" value="1"/>
</dbReference>
<dbReference type="InterPro" id="IPR003344">
    <property type="entry name" value="Big_1_dom"/>
</dbReference>
<accession>A0AAP5H753</accession>
<dbReference type="Pfam" id="PF17963">
    <property type="entry name" value="Big_9"/>
    <property type="match status" value="4"/>
</dbReference>
<feature type="chain" id="PRO_5042952897" evidence="2">
    <location>
        <begin position="35"/>
        <end position="2275"/>
    </location>
</feature>
<dbReference type="SUPFAM" id="SSF49478">
    <property type="entry name" value="Cna protein B-type domain"/>
    <property type="match status" value="1"/>
</dbReference>
<sequence>MNKSFTKLISIVLTACLLLGISGLSPLVGSVAHAANTPTMAETNYGPYQVKLTADPVTDTAPSGFGTADSDGRIWTDKSVTAESDGSFNVKLSALAQEYKTINTTNPGVGGTTTADGPAADVTFVLDMSTSMGGNTREIAETDGGAGAYFRVEAMTKAANNAIRTVMDANPNNRVAVYWFGGSASNNHLGTFMELGHYKLSSGHGTEDYLEYRYASSNHSIKLNSNLTKDGSTVVSQSAVSLGAGTPTQDGIMYGVSKTVSNVGTKGTGSKRKPYLFLLSDGAAIHAKKAWYSSPKDGSFETDFNNALTEATTIANYNQSGSNAIKYVPATAGFGLANTGDPEIAALTILTGAYMKNLLDKTYTAYNEGESTQAKVYTVGLGPTTAINGPYNGNQPVYAWAGLDPKSVNDNKDNNFRNGSAKNTYNSLQTYAAQGPSGFNYADAFVYSNYYTFAPTYDLVSSAFAGLANDVEATTTILPLLNIPETTDLGSETADIASAIVVSDEISNDFTVDLSTLKIGDAVATVDTSTAISGGTAYKFAGYGSRAVIKTVSGVSSLTWYIDASDMQPHIYRFKNRTNPQSGEYSPPAEGTFKLSYNVKPTFQVPPNNVGEITRYLNSGNDTDGAKTAAYFFPPTDSPYYDALKSKQTVSKTNGIGASYVSEEWLSDTKATMKLGNNGKLDLLMGIDKSGPATVQTNGSIDYKVTIYNYTDTAKTGLSVTSEGQTQTGIDVPANDSKELTFTITAPGTPQTVTSGTAILSGIGLVSNTVTTDVTNVTTAVINTHVIGGNGGTTTGDNTYNIGDIATITAIPMLGYAFTGWYDNPAGAGNSVSTNAEYDVTVQTDEDYYAKFVMMPYAENDSYSVVRGETLTIPASEGILVNDSDGEGLPLAAANVSTLSDPSKGTLTTVDPDGSFTFVADDEASGTVTFTYQADNGIAKSDVATVTITITLPVATHEPIAENDNYRVKRGETLTVPIETGILSNDSDDENHPLTAERISTLSDPSKGTLTTVDPDGSFTFVADGEASGTVTFTYQAFDGTAYSGVATVTITITVPVATHVIGNVGGTTTEDGDYALDEVATLTASSYDGYTFVGWYDNEAGTGTPISTNTTYTFTVTSAGEYYAKFRVLPFAQNDSYRVVRGETLDVPAETGILANDTAPGNGTLTAVSISSLSDSSKGALTVNNDGSFSFVADDGASGSVTFTYRASDETGQSNVATVTITITMPISTHVLGNVGGTTAGDNTYALSESATLTATPATGYAFVGWYDNEEGTGTPVSTNAIYTFNVTTAGDYYAKFSSLPIAENDSYQVVRGGKLTVPAANGILANDTVVGNNTLTAVSISPISDPSKGTLTVNTDGSFTFEANENASGSVTFTYQASDGVGQSNIATVTIMFTNPSINGTVTDKKTGDPISGATVILRDLAGKEKGRVTTGSDGKYNFDNVVINKYILEVIRNEYSPSHREVSVSTVNGNANGVVTEDFELVEYKIALTANPSSILGNGTATSVFKAVVTDKEGRPQAGVQVVFDVPDTMYGHFTGNSNTVSVSTDAQGSATTTFTAGTLGGTDPISIPLTATVDDSQRGLYVSDTIYITFTPGVITGVVTDSLGHPIAGASITVSKDFDGDGIVDFHAVALTEADGAYTIAIPKGSETYDVSITKPIEIGGKKTSVTFHQSVPVNANIDGQSYKANKTVSGVVLIGSSQNGTSALNGTVGGGYTISLTDGNGAHTGSIDPNGVFNIDSVLDGSYTADVIYNIPLPEGGSKPVVIGHTKVEISSNGQISINEVLIDPYGTITDSVTGNPIPGAVVKLHYSNGTEVILPPVNGFPPADNANPQTSDATGQYAYMVFPHTDYYLTATKAGYKDFDSRLVDPSQPLIHVGTEIVLYDFSMTPLSSSSGGGSSIGTPATPPVVTNPVTPPMGTTQPAEPATGTADSIDLATAILVDKMKVREGDTVTFTVIYANKNLTEADTVYVKANIPAGLSLVDANGGVVTGQELKWTLGKLAGGSQGKLTFKLKVNEMNEGENYAAVTASIGTDDKRTLANIQDDTSLIKVMMYSNRYEHQHDRYIMGYPDGNVKPEKLITRAEIAAIFARTLKLQDEVQHVKLFDDVATDYWGAEYIEAVTNKEIFRGYADNTFKPDQPITRAELATAIARYLGVAKELRIDPVLRISSFTDIEKNWAEQSIEEVFRFGIVSGYKDGSFQPGGQLTREEAVKMINGMLYRGPLTGVEPSYPDNRQDKWSFGQVEEATRTHTYQINEDGSETMIKYIPEDLW</sequence>
<dbReference type="SUPFAM" id="SSF49464">
    <property type="entry name" value="Carboxypeptidase regulatory domain-like"/>
    <property type="match status" value="2"/>
</dbReference>
<feature type="domain" description="SLH" evidence="5">
    <location>
        <begin position="2104"/>
        <end position="2167"/>
    </location>
</feature>
<dbReference type="InterPro" id="IPR044060">
    <property type="entry name" value="Bacterial_rp_domain"/>
</dbReference>
<dbReference type="InterPro" id="IPR008969">
    <property type="entry name" value="CarboxyPept-like_regulatory"/>
</dbReference>
<gene>
    <name evidence="6" type="ORF">J2W91_005617</name>
</gene>
<dbReference type="Gene3D" id="2.60.40.1120">
    <property type="entry name" value="Carboxypeptidase-like, regulatory domain"/>
    <property type="match status" value="3"/>
</dbReference>
<dbReference type="SUPFAM" id="SSF49373">
    <property type="entry name" value="Invasin/intimin cell-adhesion fragments"/>
    <property type="match status" value="1"/>
</dbReference>
<dbReference type="PROSITE" id="PS50234">
    <property type="entry name" value="VWFA"/>
    <property type="match status" value="1"/>
</dbReference>
<evidence type="ECO:0000313" key="6">
    <source>
        <dbReference type="EMBL" id="MDR6727092.1"/>
    </source>
</evidence>
<evidence type="ECO:0000256" key="1">
    <source>
        <dbReference type="ARBA" id="ARBA00010116"/>
    </source>
</evidence>
<dbReference type="RefSeq" id="WP_310145763.1">
    <property type="nucleotide sequence ID" value="NZ_JAVDTR010000023.1"/>
</dbReference>
<dbReference type="InterPro" id="IPR001434">
    <property type="entry name" value="OmcB-like_DUF11"/>
</dbReference>
<dbReference type="Gene3D" id="2.60.40.3440">
    <property type="match status" value="1"/>
</dbReference>
<feature type="domain" description="SLH" evidence="5">
    <location>
        <begin position="2169"/>
        <end position="2232"/>
    </location>
</feature>
<dbReference type="InterPro" id="IPR036465">
    <property type="entry name" value="vWFA_dom_sf"/>
</dbReference>
<dbReference type="InterPro" id="IPR002035">
    <property type="entry name" value="VWF_A"/>
</dbReference>
<dbReference type="InterPro" id="IPR008964">
    <property type="entry name" value="Invasin/intimin_cell_adhesion"/>
</dbReference>
<evidence type="ECO:0000313" key="7">
    <source>
        <dbReference type="Proteomes" id="UP001254832"/>
    </source>
</evidence>
<evidence type="ECO:0000259" key="3">
    <source>
        <dbReference type="PROSITE" id="PS50234"/>
    </source>
</evidence>
<dbReference type="Pfam" id="PF00395">
    <property type="entry name" value="SLH"/>
    <property type="match status" value="3"/>
</dbReference>